<comment type="caution">
    <text evidence="2">The sequence shown here is derived from an EMBL/GenBank/DDBJ whole genome shotgun (WGS) entry which is preliminary data.</text>
</comment>
<name>A0A3S5CQ21_9PLAT</name>
<protein>
    <submittedName>
        <fullName evidence="2">Uncharacterized protein</fullName>
    </submittedName>
</protein>
<accession>A0A3S5CQ21</accession>
<evidence type="ECO:0000256" key="1">
    <source>
        <dbReference type="SAM" id="Phobius"/>
    </source>
</evidence>
<dbReference type="AlphaFoldDB" id="A0A3S5CQ21"/>
<evidence type="ECO:0000313" key="3">
    <source>
        <dbReference type="Proteomes" id="UP000784294"/>
    </source>
</evidence>
<evidence type="ECO:0000313" key="2">
    <source>
        <dbReference type="EMBL" id="VEL27123.1"/>
    </source>
</evidence>
<dbReference type="Proteomes" id="UP000784294">
    <property type="component" value="Unassembled WGS sequence"/>
</dbReference>
<keyword evidence="1" id="KW-0472">Membrane</keyword>
<gene>
    <name evidence="2" type="ORF">PXEA_LOCUS20563</name>
</gene>
<dbReference type="OrthoDB" id="5823771at2759"/>
<dbReference type="EMBL" id="CAAALY010085087">
    <property type="protein sequence ID" value="VEL27123.1"/>
    <property type="molecule type" value="Genomic_DNA"/>
</dbReference>
<keyword evidence="1" id="KW-1133">Transmembrane helix</keyword>
<organism evidence="2 3">
    <name type="scientific">Protopolystoma xenopodis</name>
    <dbReference type="NCBI Taxonomy" id="117903"/>
    <lineage>
        <taxon>Eukaryota</taxon>
        <taxon>Metazoa</taxon>
        <taxon>Spiralia</taxon>
        <taxon>Lophotrochozoa</taxon>
        <taxon>Platyhelminthes</taxon>
        <taxon>Monogenea</taxon>
        <taxon>Polyopisthocotylea</taxon>
        <taxon>Polystomatidea</taxon>
        <taxon>Polystomatidae</taxon>
        <taxon>Protopolystoma</taxon>
    </lineage>
</organism>
<keyword evidence="3" id="KW-1185">Reference proteome</keyword>
<sequence length="150" mass="16497">MLKQSAGHSWYFYTLTKHICWPKLGHRIAVLHVPPTRVHSSLLPFQGYSGPRLHWSNLDANHASGDSSARPVGGFVECQVCRSGCLSVCPGPAPACLGPTGLHMLRAIPLAVQNFCITICLLTGTVIFRMRRTRVSGVPHLLVRVYEARN</sequence>
<feature type="transmembrane region" description="Helical" evidence="1">
    <location>
        <begin position="107"/>
        <end position="128"/>
    </location>
</feature>
<proteinExistence type="predicted"/>
<reference evidence="2" key="1">
    <citation type="submission" date="2018-11" db="EMBL/GenBank/DDBJ databases">
        <authorList>
            <consortium name="Pathogen Informatics"/>
        </authorList>
    </citation>
    <scope>NUCLEOTIDE SEQUENCE</scope>
</reference>
<keyword evidence="1" id="KW-0812">Transmembrane</keyword>